<feature type="binding site" evidence="11 14">
    <location>
        <position position="67"/>
    </location>
    <ligand>
        <name>a divalent metal cation</name>
        <dbReference type="ChEBI" id="CHEBI:60240"/>
    </ligand>
</feature>
<dbReference type="AlphaFoldDB" id="A0A1M6KFH6"/>
<dbReference type="Proteomes" id="UP000184395">
    <property type="component" value="Unassembled WGS sequence"/>
</dbReference>
<feature type="binding site" evidence="11">
    <location>
        <begin position="180"/>
        <end position="182"/>
    </location>
    <ligand>
        <name>substrate</name>
    </ligand>
</feature>
<feature type="active site" description="Proton acceptor" evidence="11 13">
    <location>
        <position position="36"/>
    </location>
</feature>
<evidence type="ECO:0000256" key="5">
    <source>
        <dbReference type="ARBA" id="ARBA00001954"/>
    </source>
</evidence>
<dbReference type="NCBIfam" id="TIGR01163">
    <property type="entry name" value="rpe"/>
    <property type="match status" value="1"/>
</dbReference>
<dbReference type="EMBL" id="FRAB01000003">
    <property type="protein sequence ID" value="SHJ57627.1"/>
    <property type="molecule type" value="Genomic_DNA"/>
</dbReference>
<comment type="cofactor">
    <cofactor evidence="5">
        <name>Fe(2+)</name>
        <dbReference type="ChEBI" id="CHEBI:29033"/>
    </cofactor>
</comment>
<comment type="cofactor">
    <cofactor evidence="3">
        <name>Co(2+)</name>
        <dbReference type="ChEBI" id="CHEBI:48828"/>
    </cofactor>
</comment>
<evidence type="ECO:0000256" key="15">
    <source>
        <dbReference type="PIRSR" id="PIRSR001461-3"/>
    </source>
</evidence>
<dbReference type="InterPro" id="IPR013785">
    <property type="entry name" value="Aldolase_TIM"/>
</dbReference>
<dbReference type="SUPFAM" id="SSF51366">
    <property type="entry name" value="Ribulose-phoshate binding barrel"/>
    <property type="match status" value="1"/>
</dbReference>
<keyword evidence="14" id="KW-0464">Manganese</keyword>
<evidence type="ECO:0000256" key="13">
    <source>
        <dbReference type="PIRSR" id="PIRSR001461-1"/>
    </source>
</evidence>
<evidence type="ECO:0000256" key="2">
    <source>
        <dbReference type="ARBA" id="ARBA00001936"/>
    </source>
</evidence>
<comment type="catalytic activity">
    <reaction evidence="1 11 12">
        <text>D-ribulose 5-phosphate = D-xylulose 5-phosphate</text>
        <dbReference type="Rhea" id="RHEA:13677"/>
        <dbReference type="ChEBI" id="CHEBI:57737"/>
        <dbReference type="ChEBI" id="CHEBI:58121"/>
        <dbReference type="EC" id="5.1.3.1"/>
    </reaction>
</comment>
<feature type="binding site" evidence="11 15">
    <location>
        <begin position="202"/>
        <end position="203"/>
    </location>
    <ligand>
        <name>substrate</name>
    </ligand>
</feature>
<dbReference type="GO" id="GO:0005737">
    <property type="term" value="C:cytoplasm"/>
    <property type="evidence" value="ECO:0007669"/>
    <property type="project" value="UniProtKB-ARBA"/>
</dbReference>
<evidence type="ECO:0000313" key="17">
    <source>
        <dbReference type="Proteomes" id="UP000184395"/>
    </source>
</evidence>
<evidence type="ECO:0000256" key="11">
    <source>
        <dbReference type="HAMAP-Rule" id="MF_02227"/>
    </source>
</evidence>
<dbReference type="GO" id="GO:0019253">
    <property type="term" value="P:reductive pentose-phosphate cycle"/>
    <property type="evidence" value="ECO:0007669"/>
    <property type="project" value="UniProtKB-KW"/>
</dbReference>
<evidence type="ECO:0000256" key="3">
    <source>
        <dbReference type="ARBA" id="ARBA00001941"/>
    </source>
</evidence>
<keyword evidence="9 11" id="KW-0479">Metal-binding</keyword>
<comment type="similarity">
    <text evidence="6 11 12">Belongs to the ribulose-phosphate 3-epimerase family.</text>
</comment>
<keyword evidence="14" id="KW-0170">Cobalt</keyword>
<dbReference type="PANTHER" id="PTHR11749">
    <property type="entry name" value="RIBULOSE-5-PHOSPHATE-3-EPIMERASE"/>
    <property type="match status" value="1"/>
</dbReference>
<keyword evidence="10 11" id="KW-0413">Isomerase</keyword>
<comment type="function">
    <text evidence="11">Catalyzes the reversible epimerization of D-ribulose 5-phosphate to D-xylulose 5-phosphate.</text>
</comment>
<comment type="cofactor">
    <cofactor evidence="11 14">
        <name>a divalent metal cation</name>
        <dbReference type="ChEBI" id="CHEBI:60240"/>
    </cofactor>
    <text evidence="11 14">Binds 1 divalent metal cation per subunit.</text>
</comment>
<gene>
    <name evidence="11" type="primary">rpe</name>
    <name evidence="16" type="ORF">SAMN05192548_1003218</name>
</gene>
<dbReference type="PIRSF" id="PIRSF001461">
    <property type="entry name" value="RPE"/>
    <property type="match status" value="1"/>
</dbReference>
<dbReference type="PROSITE" id="PS01086">
    <property type="entry name" value="RIBUL_P_3_EPIMER_2"/>
    <property type="match status" value="1"/>
</dbReference>
<sequence length="243" mass="25416">MRDFLIAPSLLSADFARLADEIRDVSAAGADWIHLDVMDNHYVPNLTVGPLVCAAIRPHTPVPIDVHLMTMPVDPLVLAFAEAGANTISFHPEASLHVHRTIELIKANGARAGLALNPATPLAVLDHVMEMLDVVVVMSVNPGFGGQAFIPETLEKLRSLRKSVDATMQRTGRPLLIEVDGGVKASNIAAIAAAGADVFVAGSAVFGADNYAQAIGGMRAELALGNVNLGVDLNDAAGLAVTH</sequence>
<name>A0A1M6KFH6_9BURK</name>
<dbReference type="PROSITE" id="PS01085">
    <property type="entry name" value="RIBUL_P_3_EPIMER_1"/>
    <property type="match status" value="1"/>
</dbReference>
<dbReference type="GO" id="GO:0019323">
    <property type="term" value="P:pentose catabolic process"/>
    <property type="evidence" value="ECO:0007669"/>
    <property type="project" value="UniProtKB-UniRule"/>
</dbReference>
<dbReference type="InterPro" id="IPR000056">
    <property type="entry name" value="Ribul_P_3_epim-like"/>
</dbReference>
<feature type="active site" description="Proton donor" evidence="11 13">
    <location>
        <position position="180"/>
    </location>
</feature>
<dbReference type="CDD" id="cd00429">
    <property type="entry name" value="RPE"/>
    <property type="match status" value="1"/>
</dbReference>
<comment type="cofactor">
    <cofactor evidence="4">
        <name>Zn(2+)</name>
        <dbReference type="ChEBI" id="CHEBI:29105"/>
    </cofactor>
</comment>
<feature type="binding site" evidence="11 15">
    <location>
        <position position="67"/>
    </location>
    <ligand>
        <name>substrate</name>
    </ligand>
</feature>
<comment type="cofactor">
    <cofactor evidence="2">
        <name>Mn(2+)</name>
        <dbReference type="ChEBI" id="CHEBI:29035"/>
    </cofactor>
</comment>
<feature type="binding site" evidence="11 14">
    <location>
        <position position="36"/>
    </location>
    <ligand>
        <name>a divalent metal cation</name>
        <dbReference type="ChEBI" id="CHEBI:60240"/>
    </ligand>
</feature>
<dbReference type="GO" id="GO:0004750">
    <property type="term" value="F:D-ribulose-phosphate 3-epimerase activity"/>
    <property type="evidence" value="ECO:0007669"/>
    <property type="project" value="UniProtKB-UniRule"/>
</dbReference>
<accession>A0A1M6KFH6</accession>
<feature type="binding site" evidence="11 15">
    <location>
        <position position="9"/>
    </location>
    <ligand>
        <name>substrate</name>
    </ligand>
</feature>
<dbReference type="FunFam" id="3.20.20.70:FF:000004">
    <property type="entry name" value="Ribulose-phosphate 3-epimerase"/>
    <property type="match status" value="1"/>
</dbReference>
<evidence type="ECO:0000256" key="7">
    <source>
        <dbReference type="ARBA" id="ARBA00013188"/>
    </source>
</evidence>
<comment type="pathway">
    <text evidence="11">Carbohydrate degradation.</text>
</comment>
<evidence type="ECO:0000256" key="8">
    <source>
        <dbReference type="ARBA" id="ARBA00022567"/>
    </source>
</evidence>
<evidence type="ECO:0000256" key="10">
    <source>
        <dbReference type="ARBA" id="ARBA00023235"/>
    </source>
</evidence>
<evidence type="ECO:0000256" key="4">
    <source>
        <dbReference type="ARBA" id="ARBA00001947"/>
    </source>
</evidence>
<evidence type="ECO:0000313" key="16">
    <source>
        <dbReference type="EMBL" id="SHJ57627.1"/>
    </source>
</evidence>
<feature type="binding site" evidence="15">
    <location>
        <position position="182"/>
    </location>
    <ligand>
        <name>substrate</name>
    </ligand>
</feature>
<dbReference type="EC" id="5.1.3.1" evidence="7 11"/>
<keyword evidence="8" id="KW-0113">Calvin cycle</keyword>
<keyword evidence="14" id="KW-0862">Zinc</keyword>
<dbReference type="HAMAP" id="MF_02227">
    <property type="entry name" value="RPE"/>
    <property type="match status" value="1"/>
</dbReference>
<dbReference type="NCBIfam" id="NF004076">
    <property type="entry name" value="PRK05581.1-4"/>
    <property type="match status" value="1"/>
</dbReference>
<feature type="binding site" evidence="11 14">
    <location>
        <position position="180"/>
    </location>
    <ligand>
        <name>a divalent metal cation</name>
        <dbReference type="ChEBI" id="CHEBI:60240"/>
    </ligand>
</feature>
<evidence type="ECO:0000256" key="1">
    <source>
        <dbReference type="ARBA" id="ARBA00001782"/>
    </source>
</evidence>
<dbReference type="RefSeq" id="WP_073427436.1">
    <property type="nucleotide sequence ID" value="NZ_CADFGY010000001.1"/>
</dbReference>
<dbReference type="GO" id="GO:0046872">
    <property type="term" value="F:metal ion binding"/>
    <property type="evidence" value="ECO:0007669"/>
    <property type="project" value="UniProtKB-UniRule"/>
</dbReference>
<dbReference type="OrthoDB" id="1645589at2"/>
<evidence type="ECO:0000256" key="9">
    <source>
        <dbReference type="ARBA" id="ARBA00022723"/>
    </source>
</evidence>
<reference evidence="16 17" key="1">
    <citation type="submission" date="2016-11" db="EMBL/GenBank/DDBJ databases">
        <authorList>
            <person name="Jaros S."/>
            <person name="Januszkiewicz K."/>
            <person name="Wedrychowicz H."/>
        </authorList>
    </citation>
    <scope>NUCLEOTIDE SEQUENCE [LARGE SCALE GENOMIC DNA]</scope>
    <source>
        <strain evidence="16 17">LMG 20594</strain>
    </source>
</reference>
<evidence type="ECO:0000256" key="6">
    <source>
        <dbReference type="ARBA" id="ARBA00009541"/>
    </source>
</evidence>
<dbReference type="Pfam" id="PF00834">
    <property type="entry name" value="Ribul_P_3_epim"/>
    <property type="match status" value="1"/>
</dbReference>
<evidence type="ECO:0000256" key="12">
    <source>
        <dbReference type="PIRNR" id="PIRNR001461"/>
    </source>
</evidence>
<organism evidence="16 17">
    <name type="scientific">Paraburkholderia terricola</name>
    <dbReference type="NCBI Taxonomy" id="169427"/>
    <lineage>
        <taxon>Bacteria</taxon>
        <taxon>Pseudomonadati</taxon>
        <taxon>Pseudomonadota</taxon>
        <taxon>Betaproteobacteria</taxon>
        <taxon>Burkholderiales</taxon>
        <taxon>Burkholderiaceae</taxon>
        <taxon>Paraburkholderia</taxon>
    </lineage>
</organism>
<dbReference type="InterPro" id="IPR011060">
    <property type="entry name" value="RibuloseP-bd_barrel"/>
</dbReference>
<proteinExistence type="inferred from homology"/>
<dbReference type="Gene3D" id="3.20.20.70">
    <property type="entry name" value="Aldolase class I"/>
    <property type="match status" value="1"/>
</dbReference>
<dbReference type="InterPro" id="IPR026019">
    <property type="entry name" value="Ribul_P_3_epim"/>
</dbReference>
<keyword evidence="11 12" id="KW-0119">Carbohydrate metabolism</keyword>
<feature type="binding site" evidence="11 15">
    <location>
        <begin position="143"/>
        <end position="146"/>
    </location>
    <ligand>
        <name>substrate</name>
    </ligand>
</feature>
<evidence type="ECO:0000256" key="14">
    <source>
        <dbReference type="PIRSR" id="PIRSR001461-2"/>
    </source>
</evidence>
<protein>
    <recommendedName>
        <fullName evidence="7 11">Ribulose-phosphate 3-epimerase</fullName>
        <ecNumber evidence="7 11">5.1.3.1</ecNumber>
    </recommendedName>
</protein>
<feature type="binding site" evidence="11 14">
    <location>
        <position position="34"/>
    </location>
    <ligand>
        <name>a divalent metal cation</name>
        <dbReference type="ChEBI" id="CHEBI:60240"/>
    </ligand>
</feature>
<dbReference type="GO" id="GO:0006098">
    <property type="term" value="P:pentose-phosphate shunt"/>
    <property type="evidence" value="ECO:0007669"/>
    <property type="project" value="UniProtKB-UniRule"/>
</dbReference>
<dbReference type="STRING" id="169427.SAMN05192548_1003218"/>